<evidence type="ECO:0000256" key="1">
    <source>
        <dbReference type="SAM" id="Phobius"/>
    </source>
</evidence>
<dbReference type="AlphaFoldDB" id="A0A2H1JV92"/>
<gene>
    <name evidence="2" type="ORF">BI49514_02402</name>
</gene>
<reference evidence="3" key="1">
    <citation type="submission" date="2017-03" db="EMBL/GenBank/DDBJ databases">
        <authorList>
            <person name="Monnet C."/>
        </authorList>
    </citation>
    <scope>NUCLEOTIDE SEQUENCE [LARGE SCALE GENOMIC DNA]</scope>
    <source>
        <strain evidence="3">ATCC 49514</strain>
    </source>
</reference>
<feature type="transmembrane region" description="Helical" evidence="1">
    <location>
        <begin position="84"/>
        <end position="104"/>
    </location>
</feature>
<keyword evidence="1" id="KW-0812">Transmembrane</keyword>
<sequence length="145" mass="16110">MKVSIRMGKNWAKLGRAIGDDVVGTYQPVAMYRRSEPKIRRVFMTAVWWLWCVLVLGVLEHTSYLTRAIKWVREAPAEEVSTGLLAVANLIVVLMLLVKVLAVFRRNESLVSINTGESGGRARGYVREAAPGVTADKPGRVTGRE</sequence>
<keyword evidence="1" id="KW-1133">Transmembrane helix</keyword>
<evidence type="ECO:0000313" key="3">
    <source>
        <dbReference type="Proteomes" id="UP000234382"/>
    </source>
</evidence>
<dbReference type="RefSeq" id="WP_101546769.1">
    <property type="nucleotide sequence ID" value="NZ_FXYX01000018.1"/>
</dbReference>
<protein>
    <submittedName>
        <fullName evidence="2">Uncharacterized protein</fullName>
    </submittedName>
</protein>
<keyword evidence="3" id="KW-1185">Reference proteome</keyword>
<name>A0A2H1JV92_9MICO</name>
<organism evidence="2 3">
    <name type="scientific">Brevibacterium iodinum ATCC 49514</name>
    <dbReference type="NCBI Taxonomy" id="1255616"/>
    <lineage>
        <taxon>Bacteria</taxon>
        <taxon>Bacillati</taxon>
        <taxon>Actinomycetota</taxon>
        <taxon>Actinomycetes</taxon>
        <taxon>Micrococcales</taxon>
        <taxon>Brevibacteriaceae</taxon>
        <taxon>Brevibacterium</taxon>
    </lineage>
</organism>
<evidence type="ECO:0000313" key="2">
    <source>
        <dbReference type="EMBL" id="SMX91455.1"/>
    </source>
</evidence>
<accession>A0A2H1JV92</accession>
<proteinExistence type="predicted"/>
<dbReference type="EMBL" id="FXYX01000018">
    <property type="protein sequence ID" value="SMX91455.1"/>
    <property type="molecule type" value="Genomic_DNA"/>
</dbReference>
<feature type="transmembrane region" description="Helical" evidence="1">
    <location>
        <begin position="42"/>
        <end position="64"/>
    </location>
</feature>
<keyword evidence="1" id="KW-0472">Membrane</keyword>
<dbReference type="Proteomes" id="UP000234382">
    <property type="component" value="Unassembled WGS sequence"/>
</dbReference>